<feature type="region of interest" description="Disordered" evidence="2">
    <location>
        <begin position="1"/>
        <end position="97"/>
    </location>
</feature>
<evidence type="ECO:0000313" key="3">
    <source>
        <dbReference type="EMBL" id="EKX43760.1"/>
    </source>
</evidence>
<feature type="region of interest" description="Disordered" evidence="2">
    <location>
        <begin position="486"/>
        <end position="536"/>
    </location>
</feature>
<feature type="coiled-coil region" evidence="1">
    <location>
        <begin position="177"/>
        <end position="277"/>
    </location>
</feature>
<reference evidence="4" key="3">
    <citation type="submission" date="2015-06" db="UniProtKB">
        <authorList>
            <consortium name="EnsemblProtists"/>
        </authorList>
    </citation>
    <scope>IDENTIFICATION</scope>
</reference>
<dbReference type="HOGENOM" id="CLU_470492_0_0_1"/>
<dbReference type="EMBL" id="JH993008">
    <property type="protein sequence ID" value="EKX43760.1"/>
    <property type="molecule type" value="Genomic_DNA"/>
</dbReference>
<keyword evidence="5" id="KW-1185">Reference proteome</keyword>
<gene>
    <name evidence="3" type="ORF">GUITHDRAFT_110215</name>
</gene>
<dbReference type="RefSeq" id="XP_005830740.1">
    <property type="nucleotide sequence ID" value="XM_005830683.1"/>
</dbReference>
<feature type="compositionally biased region" description="Basic and acidic residues" evidence="2">
    <location>
        <begin position="501"/>
        <end position="523"/>
    </location>
</feature>
<dbReference type="PaxDb" id="55529-EKX43760"/>
<proteinExistence type="predicted"/>
<evidence type="ECO:0000313" key="5">
    <source>
        <dbReference type="Proteomes" id="UP000011087"/>
    </source>
</evidence>
<feature type="compositionally biased region" description="Low complexity" evidence="2">
    <location>
        <begin position="31"/>
        <end position="41"/>
    </location>
</feature>
<evidence type="ECO:0000256" key="1">
    <source>
        <dbReference type="SAM" id="Coils"/>
    </source>
</evidence>
<reference evidence="3 5" key="1">
    <citation type="journal article" date="2012" name="Nature">
        <title>Algal genomes reveal evolutionary mosaicism and the fate of nucleomorphs.</title>
        <authorList>
            <consortium name="DOE Joint Genome Institute"/>
            <person name="Curtis B.A."/>
            <person name="Tanifuji G."/>
            <person name="Burki F."/>
            <person name="Gruber A."/>
            <person name="Irimia M."/>
            <person name="Maruyama S."/>
            <person name="Arias M.C."/>
            <person name="Ball S.G."/>
            <person name="Gile G.H."/>
            <person name="Hirakawa Y."/>
            <person name="Hopkins J.F."/>
            <person name="Kuo A."/>
            <person name="Rensing S.A."/>
            <person name="Schmutz J."/>
            <person name="Symeonidi A."/>
            <person name="Elias M."/>
            <person name="Eveleigh R.J."/>
            <person name="Herman E.K."/>
            <person name="Klute M.J."/>
            <person name="Nakayama T."/>
            <person name="Obornik M."/>
            <person name="Reyes-Prieto A."/>
            <person name="Armbrust E.V."/>
            <person name="Aves S.J."/>
            <person name="Beiko R.G."/>
            <person name="Coutinho P."/>
            <person name="Dacks J.B."/>
            <person name="Durnford D.G."/>
            <person name="Fast N.M."/>
            <person name="Green B.R."/>
            <person name="Grisdale C.J."/>
            <person name="Hempel F."/>
            <person name="Henrissat B."/>
            <person name="Hoppner M.P."/>
            <person name="Ishida K."/>
            <person name="Kim E."/>
            <person name="Koreny L."/>
            <person name="Kroth P.G."/>
            <person name="Liu Y."/>
            <person name="Malik S.B."/>
            <person name="Maier U.G."/>
            <person name="McRose D."/>
            <person name="Mock T."/>
            <person name="Neilson J.A."/>
            <person name="Onodera N.T."/>
            <person name="Poole A.M."/>
            <person name="Pritham E.J."/>
            <person name="Richards T.A."/>
            <person name="Rocap G."/>
            <person name="Roy S.W."/>
            <person name="Sarai C."/>
            <person name="Schaack S."/>
            <person name="Shirato S."/>
            <person name="Slamovits C.H."/>
            <person name="Spencer D.F."/>
            <person name="Suzuki S."/>
            <person name="Worden A.Z."/>
            <person name="Zauner S."/>
            <person name="Barry K."/>
            <person name="Bell C."/>
            <person name="Bharti A.K."/>
            <person name="Crow J.A."/>
            <person name="Grimwood J."/>
            <person name="Kramer R."/>
            <person name="Lindquist E."/>
            <person name="Lucas S."/>
            <person name="Salamov A."/>
            <person name="McFadden G.I."/>
            <person name="Lane C.E."/>
            <person name="Keeling P.J."/>
            <person name="Gray M.W."/>
            <person name="Grigoriev I.V."/>
            <person name="Archibald J.M."/>
        </authorList>
    </citation>
    <scope>NUCLEOTIDE SEQUENCE</scope>
    <source>
        <strain evidence="3 5">CCMP2712</strain>
    </source>
</reference>
<keyword evidence="1" id="KW-0175">Coiled coil</keyword>
<feature type="compositionally biased region" description="Polar residues" evidence="2">
    <location>
        <begin position="51"/>
        <end position="63"/>
    </location>
</feature>
<protein>
    <submittedName>
        <fullName evidence="3 4">Uncharacterized protein</fullName>
    </submittedName>
</protein>
<dbReference type="GeneID" id="17300494"/>
<sequence length="580" mass="65402">MPTAAGPGPFPNQRTSKSNLRKGGRQSLSAVEDGQGPQQEGGDVDDDRHGSVTSEGSKENIGNQIRKYRSEDNAECNSNPISCSSGEGTSSQKQNFDEDKDALQNEVLTLRRKCSDLDADKQQLLHSFNEVQNQLEATLFAEEIQAEFQDQEGVKDTDWPTICKMQSEKITNLLEVTEDQKDQIEYLQQSFDELQQAYNELCDDRKAASELQAKIFELNLEVQSLSKKLTEAQSLNSVATSELKLRARQTTAAQKEVEQLKKDLKHVNTEYEIQKAHLRMARSQLYYFITLLNEDEGRTLDQDPKESTLSLPQLLESVIERHAALTAEQDKDAKSLQKQNEELTERVTLLEEENQRLHDRNKRLQSVAVMKSEESLEVERRYQGQLKFWKDAAEAGAQCIATAAIESPVMLTPREASESSQDDLFSPRSASSNELHESYMKPTPTQMRDKQGGAENKHWATPSKARAALDEHDDSIEPDLYAQTLDLEQPDRSSPHPRASKGRDASRQEHSRIKTIKTRERKSPAIFLSPRTNDQPNFVAPSPIHHPVQRLNDSELSGKVINDQLMIQVLQTSLCLSSCV</sequence>
<evidence type="ECO:0000256" key="2">
    <source>
        <dbReference type="SAM" id="MobiDB-lite"/>
    </source>
</evidence>
<dbReference type="KEGG" id="gtt:GUITHDRAFT_110215"/>
<accession>L1J6Q2</accession>
<reference evidence="5" key="2">
    <citation type="submission" date="2012-11" db="EMBL/GenBank/DDBJ databases">
        <authorList>
            <person name="Kuo A."/>
            <person name="Curtis B.A."/>
            <person name="Tanifuji G."/>
            <person name="Burki F."/>
            <person name="Gruber A."/>
            <person name="Irimia M."/>
            <person name="Maruyama S."/>
            <person name="Arias M.C."/>
            <person name="Ball S.G."/>
            <person name="Gile G.H."/>
            <person name="Hirakawa Y."/>
            <person name="Hopkins J.F."/>
            <person name="Rensing S.A."/>
            <person name="Schmutz J."/>
            <person name="Symeonidi A."/>
            <person name="Elias M."/>
            <person name="Eveleigh R.J."/>
            <person name="Herman E.K."/>
            <person name="Klute M.J."/>
            <person name="Nakayama T."/>
            <person name="Obornik M."/>
            <person name="Reyes-Prieto A."/>
            <person name="Armbrust E.V."/>
            <person name="Aves S.J."/>
            <person name="Beiko R.G."/>
            <person name="Coutinho P."/>
            <person name="Dacks J.B."/>
            <person name="Durnford D.G."/>
            <person name="Fast N.M."/>
            <person name="Green B.R."/>
            <person name="Grisdale C."/>
            <person name="Hempe F."/>
            <person name="Henrissat B."/>
            <person name="Hoppner M.P."/>
            <person name="Ishida K.-I."/>
            <person name="Kim E."/>
            <person name="Koreny L."/>
            <person name="Kroth P.G."/>
            <person name="Liu Y."/>
            <person name="Malik S.-B."/>
            <person name="Maier U.G."/>
            <person name="McRose D."/>
            <person name="Mock T."/>
            <person name="Neilson J.A."/>
            <person name="Onodera N.T."/>
            <person name="Poole A.M."/>
            <person name="Pritham E.J."/>
            <person name="Richards T.A."/>
            <person name="Rocap G."/>
            <person name="Roy S.W."/>
            <person name="Sarai C."/>
            <person name="Schaack S."/>
            <person name="Shirato S."/>
            <person name="Slamovits C.H."/>
            <person name="Spencer D.F."/>
            <person name="Suzuki S."/>
            <person name="Worden A.Z."/>
            <person name="Zauner S."/>
            <person name="Barry K."/>
            <person name="Bell C."/>
            <person name="Bharti A.K."/>
            <person name="Crow J.A."/>
            <person name="Grimwood J."/>
            <person name="Kramer R."/>
            <person name="Lindquist E."/>
            <person name="Lucas S."/>
            <person name="Salamov A."/>
            <person name="McFadden G.I."/>
            <person name="Lane C.E."/>
            <person name="Keeling P.J."/>
            <person name="Gray M.W."/>
            <person name="Grigoriev I.V."/>
            <person name="Archibald J.M."/>
        </authorList>
    </citation>
    <scope>NUCLEOTIDE SEQUENCE</scope>
    <source>
        <strain evidence="5">CCMP2712</strain>
    </source>
</reference>
<feature type="compositionally biased region" description="Basic and acidic residues" evidence="2">
    <location>
        <begin position="447"/>
        <end position="458"/>
    </location>
</feature>
<dbReference type="Proteomes" id="UP000011087">
    <property type="component" value="Unassembled WGS sequence"/>
</dbReference>
<feature type="region of interest" description="Disordered" evidence="2">
    <location>
        <begin position="413"/>
        <end position="470"/>
    </location>
</feature>
<dbReference type="AlphaFoldDB" id="L1J6Q2"/>
<organism evidence="3">
    <name type="scientific">Guillardia theta (strain CCMP2712)</name>
    <name type="common">Cryptophyte</name>
    <dbReference type="NCBI Taxonomy" id="905079"/>
    <lineage>
        <taxon>Eukaryota</taxon>
        <taxon>Cryptophyceae</taxon>
        <taxon>Pyrenomonadales</taxon>
        <taxon>Geminigeraceae</taxon>
        <taxon>Guillardia</taxon>
    </lineage>
</organism>
<feature type="coiled-coil region" evidence="1">
    <location>
        <begin position="326"/>
        <end position="367"/>
    </location>
</feature>
<feature type="compositionally biased region" description="Polar residues" evidence="2">
    <location>
        <begin position="418"/>
        <end position="433"/>
    </location>
</feature>
<dbReference type="EnsemblProtists" id="EKX43760">
    <property type="protein sequence ID" value="EKX43760"/>
    <property type="gene ID" value="GUITHDRAFT_110215"/>
</dbReference>
<feature type="compositionally biased region" description="Polar residues" evidence="2">
    <location>
        <begin position="75"/>
        <end position="94"/>
    </location>
</feature>
<name>L1J6Q2_GUITC</name>
<evidence type="ECO:0000313" key="4">
    <source>
        <dbReference type="EnsemblProtists" id="EKX43760"/>
    </source>
</evidence>